<feature type="coiled-coil region" evidence="5">
    <location>
        <begin position="137"/>
        <end position="328"/>
    </location>
</feature>
<evidence type="ECO:0000313" key="8">
    <source>
        <dbReference type="RefSeq" id="XP_002732997.2"/>
    </source>
</evidence>
<evidence type="ECO:0000256" key="3">
    <source>
        <dbReference type="ARBA" id="ARBA00023054"/>
    </source>
</evidence>
<keyword evidence="3 5" id="KW-0175">Coiled coil</keyword>
<proteinExistence type="predicted"/>
<dbReference type="InterPro" id="IPR052116">
    <property type="entry name" value="Centro_Cilium_Assembly"/>
</dbReference>
<dbReference type="PANTHER" id="PTHR23170">
    <property type="entry name" value="NY-REN-58 ANTIGEN"/>
    <property type="match status" value="1"/>
</dbReference>
<accession>A0ABM0GM71</accession>
<dbReference type="RefSeq" id="XP_002732997.2">
    <property type="nucleotide sequence ID" value="XM_002732951.2"/>
</dbReference>
<keyword evidence="2" id="KW-0963">Cytoplasm</keyword>
<gene>
    <name evidence="8" type="primary">LOC100375266</name>
</gene>
<keyword evidence="4" id="KW-0206">Cytoskeleton</keyword>
<name>A0ABM0GM71_SACKO</name>
<protein>
    <submittedName>
        <fullName evidence="8">Centrosomal protein of 83 kDa-like</fullName>
    </submittedName>
</protein>
<feature type="compositionally biased region" description="Polar residues" evidence="6">
    <location>
        <begin position="1"/>
        <end position="14"/>
    </location>
</feature>
<evidence type="ECO:0000256" key="2">
    <source>
        <dbReference type="ARBA" id="ARBA00022490"/>
    </source>
</evidence>
<dbReference type="PANTHER" id="PTHR23170:SF2">
    <property type="entry name" value="CENTROSOMAL PROTEIN OF 83 KDA"/>
    <property type="match status" value="1"/>
</dbReference>
<feature type="coiled-coil region" evidence="5">
    <location>
        <begin position="358"/>
        <end position="579"/>
    </location>
</feature>
<evidence type="ECO:0000256" key="4">
    <source>
        <dbReference type="ARBA" id="ARBA00023212"/>
    </source>
</evidence>
<evidence type="ECO:0000256" key="1">
    <source>
        <dbReference type="ARBA" id="ARBA00004300"/>
    </source>
</evidence>
<keyword evidence="7" id="KW-1185">Reference proteome</keyword>
<feature type="region of interest" description="Disordered" evidence="6">
    <location>
        <begin position="671"/>
        <end position="695"/>
    </location>
</feature>
<comment type="subcellular location">
    <subcellularLocation>
        <location evidence="1">Cytoplasm</location>
        <location evidence="1">Cytoskeleton</location>
        <location evidence="1">Microtubule organizing center</location>
        <location evidence="1">Centrosome</location>
    </subcellularLocation>
</comment>
<evidence type="ECO:0000256" key="5">
    <source>
        <dbReference type="SAM" id="Coils"/>
    </source>
</evidence>
<evidence type="ECO:0000256" key="6">
    <source>
        <dbReference type="SAM" id="MobiDB-lite"/>
    </source>
</evidence>
<organism evidence="7 8">
    <name type="scientific">Saccoglossus kowalevskii</name>
    <name type="common">Acorn worm</name>
    <dbReference type="NCBI Taxonomy" id="10224"/>
    <lineage>
        <taxon>Eukaryota</taxon>
        <taxon>Metazoa</taxon>
        <taxon>Hemichordata</taxon>
        <taxon>Enteropneusta</taxon>
        <taxon>Harrimaniidae</taxon>
        <taxon>Saccoglossus</taxon>
    </lineage>
</organism>
<feature type="compositionally biased region" description="Basic and acidic residues" evidence="6">
    <location>
        <begin position="673"/>
        <end position="695"/>
    </location>
</feature>
<dbReference type="GeneID" id="100375266"/>
<feature type="coiled-coil region" evidence="5">
    <location>
        <begin position="38"/>
        <end position="104"/>
    </location>
</feature>
<sequence>MMASSGPLSASFPMQGTLPKLAQETELQKMLTDERMRCEMHKTNYQTLKAEHQRLQDELQRVQSNLDRQTEESRMMEERCQTLVSRARKELSEKTAEVEEFKTQVVTPQKMELMRLKIADELEHPYRERLGRMDSEVEKYRSDFNKLRYEYSFLKQEYEHEKAEAKRMMDEMKIQYETEDAQRNRVLQRENAQLHLKIKGLLTELEEIRAQREQAGLQSDHIARMQSKQLSENAAMVKTLEAEKESLKLHVDQLQQELSTALDMQKTLNTRAHDLERDKTSLKSQLEEITHRGKIDMTNMKMDLVKSKGELERQRDTLAHELEGYRTKVEVLQYSLDTQTTTLAEKEKEMVRKVQSVREEEWEKINKLENEKLELEAKLQEIERRKVEEESRKADEKERIEDRIKDAETRREESEKECLVLRTKLEQRSSLNDQLHHETQQNTDLREKLHQIRTELQSLQGVEQELSSENEKLNNKVELLGNELNMAVAEIEKAEEANHRQLDQQRVGFIDEKQQLQKRIDEMEQHISEIHGRMDRMTSTHKKKKKQYIKIVKRVKEKLQISNAKLEELEIQKQALKKNVPQETYVKLKRQLRDMYQRHQEYRHLILNGAVGEFSFTQAAMPLGQSTGPWSSLIEPENQHQQDLAALRERLDNLDGNQRLQLDELIGNMEPSKLYDNDKENASSVDGKHTDNENL</sequence>
<dbReference type="Gene3D" id="1.10.287.1490">
    <property type="match status" value="1"/>
</dbReference>
<reference evidence="8" key="1">
    <citation type="submission" date="2025-08" db="UniProtKB">
        <authorList>
            <consortium name="RefSeq"/>
        </authorList>
    </citation>
    <scope>IDENTIFICATION</scope>
    <source>
        <tissue evidence="8">Testes</tissue>
    </source>
</reference>
<dbReference type="Proteomes" id="UP000694865">
    <property type="component" value="Unplaced"/>
</dbReference>
<feature type="region of interest" description="Disordered" evidence="6">
    <location>
        <begin position="1"/>
        <end position="20"/>
    </location>
</feature>
<evidence type="ECO:0000313" key="7">
    <source>
        <dbReference type="Proteomes" id="UP000694865"/>
    </source>
</evidence>